<protein>
    <recommendedName>
        <fullName evidence="7">UDP-N-acetylmuramyl-tripeptide synthetase</fullName>
        <ecNumber evidence="7">6.3.2.-</ecNumber>
    </recommendedName>
    <alternativeName>
        <fullName evidence="7">UDP-MurNAc-tripeptide synthetase</fullName>
    </alternativeName>
</protein>
<keyword evidence="2 7" id="KW-0132">Cell division</keyword>
<dbReference type="SUPFAM" id="SSF53244">
    <property type="entry name" value="MurD-like peptide ligases, peptide-binding domain"/>
    <property type="match status" value="1"/>
</dbReference>
<keyword evidence="7" id="KW-0963">Cytoplasm</keyword>
<sequence>MSLGLADLHPQQVPGLSLAQVLELSEGKIYPETADVTQRIAGVTVASNEVAADYLFVALAGARAHGWDYAPQAVEAGATAILTTSAGLEALKAKALPVPVIACENPREVAGLVAAQVFGDPSSKLKVYGVTGTNGKSTSTRMLRAAFEDQPDGHRAGNIGTVGIDLGGVQLPSARTSLEAPLLQQLLAFALENGTQEAAIEVSSHALELGRISGLKLETVGFLNLQRDHLDFHGTMEDYFLAKAKLFDPARAQRGVICVDDQWGERLAAETKLPHVTVATEGKTADWNVRVLPNPAGMAGTDFELYAPAGSQYPEVVRAHCPLPGHYNVQNMAVALVMAAVSGHDVQVAAERIARNTQVPGRMEIVQGRTEEKALTVVDYAHTTDAIVLSCQALRPHTPGRIILVFGATGERDRGKRAQMGQSACECADLVIVTDDDPYTEPTDQIRAEVLQGCPSFATVSSTSEAQEALSQAPNQDQLPALEVDGRELAIQISLGLARPEDTVLLAGRGHETIQVVGTTPVELDDRLVAREFWAQSGRK</sequence>
<dbReference type="PANTHER" id="PTHR23135:SF4">
    <property type="entry name" value="UDP-N-ACETYLMURAMOYL-L-ALANYL-D-GLUTAMATE--2,6-DIAMINOPIMELATE LIGASE MURE HOMOLOG, CHLOROPLASTIC"/>
    <property type="match status" value="1"/>
</dbReference>
<keyword evidence="7" id="KW-0460">Magnesium</keyword>
<feature type="modified residue" description="N6-carboxylysine" evidence="7">
    <location>
        <position position="243"/>
    </location>
</feature>
<feature type="domain" description="Mur ligase C-terminal" evidence="10">
    <location>
        <begin position="361"/>
        <end position="510"/>
    </location>
</feature>
<evidence type="ECO:0000256" key="3">
    <source>
        <dbReference type="ARBA" id="ARBA00022960"/>
    </source>
</evidence>
<dbReference type="UniPathway" id="UPA00219"/>
<keyword evidence="7" id="KW-0436">Ligase</keyword>
<feature type="binding site" evidence="7">
    <location>
        <position position="211"/>
    </location>
    <ligand>
        <name>UDP-N-acetyl-alpha-D-muramoyl-L-alanyl-D-glutamate</name>
        <dbReference type="ChEBI" id="CHEBI:83900"/>
    </ligand>
</feature>
<dbReference type="InterPro" id="IPR004101">
    <property type="entry name" value="Mur_ligase_C"/>
</dbReference>
<evidence type="ECO:0000259" key="9">
    <source>
        <dbReference type="Pfam" id="PF01225"/>
    </source>
</evidence>
<accession>A0A1Q5PN64</accession>
<dbReference type="AlphaFoldDB" id="A0A1Q5PN64"/>
<comment type="pathway">
    <text evidence="7 8">Cell wall biogenesis; peptidoglycan biosynthesis.</text>
</comment>
<comment type="cofactor">
    <cofactor evidence="7">
        <name>Mg(2+)</name>
        <dbReference type="ChEBI" id="CHEBI:18420"/>
    </cofactor>
</comment>
<comment type="subcellular location">
    <subcellularLocation>
        <location evidence="7 8">Cytoplasm</location>
    </subcellularLocation>
</comment>
<evidence type="ECO:0000259" key="10">
    <source>
        <dbReference type="Pfam" id="PF02875"/>
    </source>
</evidence>
<dbReference type="InterPro" id="IPR036615">
    <property type="entry name" value="Mur_ligase_C_dom_sf"/>
</dbReference>
<dbReference type="PANTHER" id="PTHR23135">
    <property type="entry name" value="MUR LIGASE FAMILY MEMBER"/>
    <property type="match status" value="1"/>
</dbReference>
<dbReference type="InterPro" id="IPR035911">
    <property type="entry name" value="MurE/MurF_N"/>
</dbReference>
<dbReference type="Pfam" id="PF08245">
    <property type="entry name" value="Mur_ligase_M"/>
    <property type="match status" value="1"/>
</dbReference>
<dbReference type="GO" id="GO:0051301">
    <property type="term" value="P:cell division"/>
    <property type="evidence" value="ECO:0007669"/>
    <property type="project" value="UniProtKB-KW"/>
</dbReference>
<evidence type="ECO:0000259" key="11">
    <source>
        <dbReference type="Pfam" id="PF08245"/>
    </source>
</evidence>
<evidence type="ECO:0000256" key="8">
    <source>
        <dbReference type="RuleBase" id="RU004135"/>
    </source>
</evidence>
<dbReference type="EC" id="6.3.2.-" evidence="7"/>
<keyword evidence="13" id="KW-1185">Reference proteome</keyword>
<reference evidence="12 13" key="1">
    <citation type="submission" date="2016-11" db="EMBL/GenBank/DDBJ databases">
        <title>Actinomyces gypaetusis sp. nov. isolated from the vulture Gypaetus barbatus in Qinghai Tibet Plateau China.</title>
        <authorList>
            <person name="Meng X."/>
        </authorList>
    </citation>
    <scope>NUCLEOTIDE SEQUENCE [LARGE SCALE GENOMIC DNA]</scope>
    <source>
        <strain evidence="12 13">VUL4_2</strain>
    </source>
</reference>
<evidence type="ECO:0000256" key="7">
    <source>
        <dbReference type="HAMAP-Rule" id="MF_00208"/>
    </source>
</evidence>
<evidence type="ECO:0000256" key="5">
    <source>
        <dbReference type="ARBA" id="ARBA00023306"/>
    </source>
</evidence>
<dbReference type="InterPro" id="IPR013221">
    <property type="entry name" value="Mur_ligase_cen"/>
</dbReference>
<keyword evidence="4 7" id="KW-0573">Peptidoglycan synthesis</keyword>
<dbReference type="Pfam" id="PF02875">
    <property type="entry name" value="Mur_ligase_C"/>
    <property type="match status" value="1"/>
</dbReference>
<evidence type="ECO:0000256" key="1">
    <source>
        <dbReference type="ARBA" id="ARBA00005898"/>
    </source>
</evidence>
<keyword evidence="7" id="KW-0547">Nucleotide-binding</keyword>
<comment type="PTM">
    <text evidence="7">Carboxylation is probably crucial for Mg(2+) binding and, consequently, for the gamma-phosphate positioning of ATP.</text>
</comment>
<dbReference type="InterPro" id="IPR005761">
    <property type="entry name" value="UDP-N-AcMur-Glu-dNH2Pim_ligase"/>
</dbReference>
<evidence type="ECO:0000313" key="12">
    <source>
        <dbReference type="EMBL" id="OKL48963.1"/>
    </source>
</evidence>
<dbReference type="InterPro" id="IPR000713">
    <property type="entry name" value="Mur_ligase_N"/>
</dbReference>
<dbReference type="Gene3D" id="3.90.190.20">
    <property type="entry name" value="Mur ligase, C-terminal domain"/>
    <property type="match status" value="1"/>
</dbReference>
<dbReference type="Pfam" id="PF01225">
    <property type="entry name" value="Mur_ligase"/>
    <property type="match status" value="1"/>
</dbReference>
<name>A0A1Q5PN64_9ACTO</name>
<dbReference type="STRING" id="1921764.BSR28_03315"/>
<feature type="binding site" evidence="7">
    <location>
        <begin position="132"/>
        <end position="138"/>
    </location>
    <ligand>
        <name>ATP</name>
        <dbReference type="ChEBI" id="CHEBI:30616"/>
    </ligand>
</feature>
<feature type="binding site" evidence="7">
    <location>
        <position position="47"/>
    </location>
    <ligand>
        <name>UDP-N-acetyl-alpha-D-muramoyl-L-alanyl-D-glutamate</name>
        <dbReference type="ChEBI" id="CHEBI:83900"/>
    </ligand>
</feature>
<feature type="domain" description="Mur ligase central" evidence="11">
    <location>
        <begin position="130"/>
        <end position="339"/>
    </location>
</feature>
<evidence type="ECO:0000256" key="2">
    <source>
        <dbReference type="ARBA" id="ARBA00022618"/>
    </source>
</evidence>
<dbReference type="GO" id="GO:0005524">
    <property type="term" value="F:ATP binding"/>
    <property type="evidence" value="ECO:0007669"/>
    <property type="project" value="UniProtKB-UniRule"/>
</dbReference>
<comment type="caution">
    <text evidence="12">The sequence shown here is derived from an EMBL/GenBank/DDBJ whole genome shotgun (WGS) entry which is preliminary data.</text>
</comment>
<keyword evidence="3 7" id="KW-0133">Cell shape</keyword>
<feature type="binding site" evidence="7">
    <location>
        <position position="203"/>
    </location>
    <ligand>
        <name>UDP-N-acetyl-alpha-D-muramoyl-L-alanyl-D-glutamate</name>
        <dbReference type="ChEBI" id="CHEBI:83900"/>
    </ligand>
</feature>
<dbReference type="Gene3D" id="3.40.1190.10">
    <property type="entry name" value="Mur-like, catalytic domain"/>
    <property type="match status" value="1"/>
</dbReference>
<dbReference type="GO" id="GO:0005737">
    <property type="term" value="C:cytoplasm"/>
    <property type="evidence" value="ECO:0007669"/>
    <property type="project" value="UniProtKB-SubCell"/>
</dbReference>
<dbReference type="SUPFAM" id="SSF63418">
    <property type="entry name" value="MurE/MurF N-terminal domain"/>
    <property type="match status" value="1"/>
</dbReference>
<dbReference type="EMBL" id="MQSV01000002">
    <property type="protein sequence ID" value="OKL48963.1"/>
    <property type="molecule type" value="Genomic_DNA"/>
</dbReference>
<dbReference type="InterPro" id="IPR036565">
    <property type="entry name" value="Mur-like_cat_sf"/>
</dbReference>
<comment type="caution">
    <text evidence="7">Lacks conserved residue(s) required for the propagation of feature annotation.</text>
</comment>
<dbReference type="GO" id="GO:0008360">
    <property type="term" value="P:regulation of cell shape"/>
    <property type="evidence" value="ECO:0007669"/>
    <property type="project" value="UniProtKB-KW"/>
</dbReference>
<keyword evidence="5 7" id="KW-0131">Cell cycle</keyword>
<comment type="similarity">
    <text evidence="1 7">Belongs to the MurCDEF family. MurE subfamily.</text>
</comment>
<dbReference type="Proteomes" id="UP000186785">
    <property type="component" value="Unassembled WGS sequence"/>
</dbReference>
<evidence type="ECO:0000313" key="13">
    <source>
        <dbReference type="Proteomes" id="UP000186785"/>
    </source>
</evidence>
<evidence type="ECO:0000256" key="4">
    <source>
        <dbReference type="ARBA" id="ARBA00022984"/>
    </source>
</evidence>
<dbReference type="GO" id="GO:0000287">
    <property type="term" value="F:magnesium ion binding"/>
    <property type="evidence" value="ECO:0007669"/>
    <property type="project" value="UniProtKB-UniRule"/>
</dbReference>
<dbReference type="GO" id="GO:0071555">
    <property type="term" value="P:cell wall organization"/>
    <property type="evidence" value="ECO:0007669"/>
    <property type="project" value="UniProtKB-KW"/>
</dbReference>
<gene>
    <name evidence="7" type="primary">murE</name>
    <name evidence="12" type="ORF">BSR29_03745</name>
</gene>
<dbReference type="SUPFAM" id="SSF53623">
    <property type="entry name" value="MurD-like peptide ligases, catalytic domain"/>
    <property type="match status" value="1"/>
</dbReference>
<dbReference type="GO" id="GO:0016881">
    <property type="term" value="F:acid-amino acid ligase activity"/>
    <property type="evidence" value="ECO:0007669"/>
    <property type="project" value="UniProtKB-UniRule"/>
</dbReference>
<proteinExistence type="inferred from homology"/>
<comment type="function">
    <text evidence="7">Catalyzes the addition of an amino acid to the nucleotide precursor UDP-N-acetylmuramoyl-L-alanyl-D-glutamate (UMAG) in the biosynthesis of bacterial cell-wall peptidoglycan.</text>
</comment>
<dbReference type="OrthoDB" id="9800958at2"/>
<dbReference type="GO" id="GO:0009252">
    <property type="term" value="P:peptidoglycan biosynthetic process"/>
    <property type="evidence" value="ECO:0007669"/>
    <property type="project" value="UniProtKB-UniRule"/>
</dbReference>
<evidence type="ECO:0000256" key="6">
    <source>
        <dbReference type="ARBA" id="ARBA00023316"/>
    </source>
</evidence>
<dbReference type="Gene3D" id="3.40.1390.10">
    <property type="entry name" value="MurE/MurF, N-terminal domain"/>
    <property type="match status" value="1"/>
</dbReference>
<organism evidence="12 13">
    <name type="scientific">Boudabousia liubingyangii</name>
    <dbReference type="NCBI Taxonomy" id="1921764"/>
    <lineage>
        <taxon>Bacteria</taxon>
        <taxon>Bacillati</taxon>
        <taxon>Actinomycetota</taxon>
        <taxon>Actinomycetes</taxon>
        <taxon>Actinomycetales</taxon>
        <taxon>Actinomycetaceae</taxon>
        <taxon>Boudabousia</taxon>
    </lineage>
</organism>
<dbReference type="RefSeq" id="WP_073708951.1">
    <property type="nucleotide sequence ID" value="NZ_MQSU01000002.1"/>
</dbReference>
<feature type="domain" description="Mur ligase N-terminal catalytic" evidence="9">
    <location>
        <begin position="40"/>
        <end position="114"/>
    </location>
</feature>
<dbReference type="NCBIfam" id="TIGR01085">
    <property type="entry name" value="murE"/>
    <property type="match status" value="1"/>
</dbReference>
<keyword evidence="7" id="KW-0067">ATP-binding</keyword>
<dbReference type="HAMAP" id="MF_00208">
    <property type="entry name" value="MurE"/>
    <property type="match status" value="1"/>
</dbReference>
<keyword evidence="6 7" id="KW-0961">Cell wall biogenesis/degradation</keyword>